<dbReference type="PANTHER" id="PTHR46211:SF8">
    <property type="entry name" value="PHOSPHODIESTERASE"/>
    <property type="match status" value="1"/>
</dbReference>
<keyword evidence="1" id="KW-0472">Membrane</keyword>
<gene>
    <name evidence="3" type="ORF">BHF65_03165</name>
</gene>
<dbReference type="RefSeq" id="WP_069468916.1">
    <property type="nucleotide sequence ID" value="NZ_CP017107.1"/>
</dbReference>
<sequence length="558" mass="64278">MVVIFHSFKNFKHGIFTLCLLINLIAWIGLFLFRIFSTFLLERAAVPLISFTNITNIIIKHPFVATGLVIEFIVFLLLTFWLATIAIIGFKMLLTESFNWDTLFQKSLEVLGRYHLLGGIITGVYLLGFLPFLHFLFKTPWLSNLTLTSMVTEFVSRNPFSLVGGQLLYICLLYFLIRFYLVLPLMVLENEGIFSSLKISWQTTSTKNFWKKFWLALIKVFLITWSGYLVILLLQVIADWILPTYNLLAINYALFSLWGIVSLGISITLAYTEVQITNPRRTFLLEFLLIAITFTLSFATGKVLFNHPINPVTIAHRGVNQKNGVPNTLESLKKTIKYHPDYIEMDVHMTKDNKFIVLHDNNLKRLAGIKAHPEDLTLAELKKLNVTANNHQTKLTDFDTYLKYANQHHQKLLIELKTTPNNATDFANIFAKRYYANIIENHHQLHTLDFQTLMILQNDIPKGNLNYLMPYNLTIPEENIHAYGMRYSTLSPDFVAINRQKHKLVYAWTPNSRLAINKALSLGVYGIVTDNVSQLHVAIKEAQHWSDAERLLQVLLYS</sequence>
<dbReference type="GO" id="GO:0008081">
    <property type="term" value="F:phosphoric diester hydrolase activity"/>
    <property type="evidence" value="ECO:0007669"/>
    <property type="project" value="InterPro"/>
</dbReference>
<reference evidence="3 4" key="1">
    <citation type="submission" date="2016-09" db="EMBL/GenBank/DDBJ databases">
        <title>Complete Genome Sequence of Lactobacillus salivarius Jin.</title>
        <authorList>
            <person name="Jin N."/>
            <person name="Li C."/>
            <person name="Wang M."/>
            <person name="Ren D."/>
            <person name="Di Y."/>
            <person name="Pan R."/>
            <person name="Du S."/>
            <person name="Lu H."/>
            <person name="Li X."/>
            <person name="Tian M."/>
        </authorList>
    </citation>
    <scope>NUCLEOTIDE SEQUENCE [LARGE SCALE GENOMIC DNA]</scope>
    <source>
        <strain evidence="3 4">CICC 23174</strain>
    </source>
</reference>
<feature type="transmembrane region" description="Helical" evidence="1">
    <location>
        <begin position="283"/>
        <end position="305"/>
    </location>
</feature>
<dbReference type="Pfam" id="PF03009">
    <property type="entry name" value="GDPD"/>
    <property type="match status" value="1"/>
</dbReference>
<dbReference type="EMBL" id="CP017107">
    <property type="protein sequence ID" value="AOO73270.1"/>
    <property type="molecule type" value="Genomic_DNA"/>
</dbReference>
<accession>A0A1D7TQN4</accession>
<evidence type="ECO:0000313" key="4">
    <source>
        <dbReference type="Proteomes" id="UP000094723"/>
    </source>
</evidence>
<feature type="domain" description="GP-PDE" evidence="2">
    <location>
        <begin position="311"/>
        <end position="539"/>
    </location>
</feature>
<protein>
    <submittedName>
        <fullName evidence="3">Glycerophosphodiester phosphodiesterase</fullName>
    </submittedName>
</protein>
<evidence type="ECO:0000256" key="1">
    <source>
        <dbReference type="SAM" id="Phobius"/>
    </source>
</evidence>
<dbReference type="PROSITE" id="PS51704">
    <property type="entry name" value="GP_PDE"/>
    <property type="match status" value="1"/>
</dbReference>
<proteinExistence type="predicted"/>
<keyword evidence="1" id="KW-1133">Transmembrane helix</keyword>
<organism evidence="3 4">
    <name type="scientific">Ligilactobacillus salivarius</name>
    <dbReference type="NCBI Taxonomy" id="1624"/>
    <lineage>
        <taxon>Bacteria</taxon>
        <taxon>Bacillati</taxon>
        <taxon>Bacillota</taxon>
        <taxon>Bacilli</taxon>
        <taxon>Lactobacillales</taxon>
        <taxon>Lactobacillaceae</taxon>
        <taxon>Ligilactobacillus</taxon>
    </lineage>
</organism>
<dbReference type="Proteomes" id="UP000094723">
    <property type="component" value="Chromosome"/>
</dbReference>
<dbReference type="SUPFAM" id="SSF51695">
    <property type="entry name" value="PLC-like phosphodiesterases"/>
    <property type="match status" value="1"/>
</dbReference>
<evidence type="ECO:0000259" key="2">
    <source>
        <dbReference type="PROSITE" id="PS51704"/>
    </source>
</evidence>
<feature type="transmembrane region" description="Helical" evidence="1">
    <location>
        <begin position="213"/>
        <end position="237"/>
    </location>
</feature>
<dbReference type="InterPro" id="IPR018476">
    <property type="entry name" value="GlyceroP-diester-Pdiesterase_M"/>
</dbReference>
<dbReference type="AlphaFoldDB" id="A0A1D7TQN4"/>
<dbReference type="PANTHER" id="PTHR46211">
    <property type="entry name" value="GLYCEROPHOSPHORYL DIESTER PHOSPHODIESTERASE"/>
    <property type="match status" value="1"/>
</dbReference>
<evidence type="ECO:0000313" key="3">
    <source>
        <dbReference type="EMBL" id="AOO73270.1"/>
    </source>
</evidence>
<feature type="transmembrane region" description="Helical" evidence="1">
    <location>
        <begin position="167"/>
        <end position="188"/>
    </location>
</feature>
<feature type="transmembrane region" description="Helical" evidence="1">
    <location>
        <begin position="15"/>
        <end position="33"/>
    </location>
</feature>
<dbReference type="GO" id="GO:0006629">
    <property type="term" value="P:lipid metabolic process"/>
    <property type="evidence" value="ECO:0007669"/>
    <property type="project" value="InterPro"/>
</dbReference>
<dbReference type="InterPro" id="IPR017946">
    <property type="entry name" value="PLC-like_Pdiesterase_TIM-brl"/>
</dbReference>
<feature type="transmembrane region" description="Helical" evidence="1">
    <location>
        <begin position="249"/>
        <end position="271"/>
    </location>
</feature>
<dbReference type="Pfam" id="PF10110">
    <property type="entry name" value="GPDPase_memb"/>
    <property type="match status" value="1"/>
</dbReference>
<feature type="transmembrane region" description="Helical" evidence="1">
    <location>
        <begin position="114"/>
        <end position="137"/>
    </location>
</feature>
<name>A0A1D7TQN4_9LACO</name>
<feature type="transmembrane region" description="Helical" evidence="1">
    <location>
        <begin position="69"/>
        <end position="94"/>
    </location>
</feature>
<dbReference type="CDD" id="cd08579">
    <property type="entry name" value="GDPD_memb_like"/>
    <property type="match status" value="1"/>
</dbReference>
<dbReference type="InterPro" id="IPR030395">
    <property type="entry name" value="GP_PDE_dom"/>
</dbReference>
<keyword evidence="1" id="KW-0812">Transmembrane</keyword>
<dbReference type="Gene3D" id="3.20.20.190">
    <property type="entry name" value="Phosphatidylinositol (PI) phosphodiesterase"/>
    <property type="match status" value="1"/>
</dbReference>